<reference evidence="1" key="2">
    <citation type="submission" date="2021-04" db="EMBL/GenBank/DDBJ databases">
        <authorList>
            <person name="Gilroy R."/>
        </authorList>
    </citation>
    <scope>NUCLEOTIDE SEQUENCE</scope>
    <source>
        <strain evidence="1">ChiBcec16_6824</strain>
    </source>
</reference>
<reference evidence="1" key="1">
    <citation type="journal article" date="2021" name="PeerJ">
        <title>Extensive microbial diversity within the chicken gut microbiome revealed by metagenomics and culture.</title>
        <authorList>
            <person name="Gilroy R."/>
            <person name="Ravi A."/>
            <person name="Getino M."/>
            <person name="Pursley I."/>
            <person name="Horton D.L."/>
            <person name="Alikhan N.F."/>
            <person name="Baker D."/>
            <person name="Gharbi K."/>
            <person name="Hall N."/>
            <person name="Watson M."/>
            <person name="Adriaenssens E.M."/>
            <person name="Foster-Nyarko E."/>
            <person name="Jarju S."/>
            <person name="Secka A."/>
            <person name="Antonio M."/>
            <person name="Oren A."/>
            <person name="Chaudhuri R.R."/>
            <person name="La Ragione R."/>
            <person name="Hildebrand F."/>
            <person name="Pallen M.J."/>
        </authorList>
    </citation>
    <scope>NUCLEOTIDE SEQUENCE</scope>
    <source>
        <strain evidence="1">ChiBcec16_6824</strain>
    </source>
</reference>
<dbReference type="AlphaFoldDB" id="A0A9D1Y6C3"/>
<proteinExistence type="predicted"/>
<protein>
    <recommendedName>
        <fullName evidence="3">DUF1963 domain-containing protein</fullName>
    </recommendedName>
</protein>
<evidence type="ECO:0008006" key="3">
    <source>
        <dbReference type="Google" id="ProtNLM"/>
    </source>
</evidence>
<comment type="caution">
    <text evidence="1">The sequence shown here is derived from an EMBL/GenBank/DDBJ whole genome shotgun (WGS) entry which is preliminary data.</text>
</comment>
<name>A0A9D1Y6C3_9FIRM</name>
<sequence length="368" mass="41477">MPLHTCAGCGALLPYEGLCRKCREEKQRREILAWTPEEVAHRQRALLEELPALERMDDQAERDFWALLSCWDGITPDIQRAALAQGVRSPVELFYHAPEDVRDGLIDALLQTESPGEANCLMCCVAMQGDDKALETLLELERNPRPWQESLYVPPSVYAQCGGWTFDSAGVRRMLHFETCYPLVQGEPGVDSPVRVAQPREERCPHCGSRLVDLLVVDGREPRLHFLGVDGIIKATCCPVCTMYSEPVFSRFTLEGESTMLPFEPDWVDEMVKEEMEEDYPKFTANGLALGEKRVPLFYGGNEKNIDLLGGFADWVQDWNYTPCPDCGKPMKFLAQIQWGALLGGGEGTIYVELCPECRITSMQYQQS</sequence>
<evidence type="ECO:0000313" key="1">
    <source>
        <dbReference type="EMBL" id="HIY20271.1"/>
    </source>
</evidence>
<dbReference type="EMBL" id="DXDX01000001">
    <property type="protein sequence ID" value="HIY20271.1"/>
    <property type="molecule type" value="Genomic_DNA"/>
</dbReference>
<organism evidence="1 2">
    <name type="scientific">Candidatus Flavonifractor merdigallinarum</name>
    <dbReference type="NCBI Taxonomy" id="2838589"/>
    <lineage>
        <taxon>Bacteria</taxon>
        <taxon>Bacillati</taxon>
        <taxon>Bacillota</taxon>
        <taxon>Clostridia</taxon>
        <taxon>Eubacteriales</taxon>
        <taxon>Oscillospiraceae</taxon>
        <taxon>Flavonifractor</taxon>
    </lineage>
</organism>
<evidence type="ECO:0000313" key="2">
    <source>
        <dbReference type="Proteomes" id="UP000823868"/>
    </source>
</evidence>
<gene>
    <name evidence="1" type="ORF">H9841_00015</name>
</gene>
<accession>A0A9D1Y6C3</accession>
<dbReference type="Proteomes" id="UP000823868">
    <property type="component" value="Unassembled WGS sequence"/>
</dbReference>